<evidence type="ECO:0000259" key="3">
    <source>
        <dbReference type="Pfam" id="PF01261"/>
    </source>
</evidence>
<dbReference type="SUPFAM" id="SSF51658">
    <property type="entry name" value="Xylose isomerase-like"/>
    <property type="match status" value="1"/>
</dbReference>
<evidence type="ECO:0000256" key="2">
    <source>
        <dbReference type="SAM" id="MobiDB-lite"/>
    </source>
</evidence>
<dbReference type="CDD" id="cd00945">
    <property type="entry name" value="Aldolase_Class_I"/>
    <property type="match status" value="1"/>
</dbReference>
<dbReference type="InterPro" id="IPR013022">
    <property type="entry name" value="Xyl_isomerase-like_TIM-brl"/>
</dbReference>
<dbReference type="PANTHER" id="PTHR12110:SF52">
    <property type="entry name" value="XYLOSE ISOMERASE"/>
    <property type="match status" value="1"/>
</dbReference>
<dbReference type="Proteomes" id="UP001595685">
    <property type="component" value="Unassembled WGS sequence"/>
</dbReference>
<gene>
    <name evidence="4" type="ORF">ACFOLH_01395</name>
</gene>
<protein>
    <submittedName>
        <fullName evidence="4">Sugar phosphate isomerase/epimerase family protein</fullName>
    </submittedName>
</protein>
<sequence length="331" mass="34598">MTATPAPGAGAPGTDSQGAPARPARPVRLGYGTNGLADHRVDDALAMLADLGYDGVALTLDVRHLDPFADDVHAATQAVARRLDRLGLGVVVETGARYLLDPRLKHEPTLVSAQGVERRVDLLQRAVRIAADLGADAVSCWSGVLAPGLDPDAARRQVADALAQVLEEADRLDVPLAVEPEPGHLVERLDDVLDLRRVLGQPERLRVTLDLGHCVCVEDEPVADVVRRAGDLLVDVQVDDMVRGVHEHLPLGEGALDLRSALAALVETGFTGLAAVELPRHSHAGPDMAARSIASLEEALAALPAAGAPGTDGAADRAVDLSGRERTGAVV</sequence>
<dbReference type="InterPro" id="IPR036237">
    <property type="entry name" value="Xyl_isomerase-like_sf"/>
</dbReference>
<keyword evidence="5" id="KW-1185">Reference proteome</keyword>
<evidence type="ECO:0000313" key="4">
    <source>
        <dbReference type="EMBL" id="MFC3686990.1"/>
    </source>
</evidence>
<dbReference type="InterPro" id="IPR050312">
    <property type="entry name" value="IolE/XylAMocC-like"/>
</dbReference>
<evidence type="ECO:0000313" key="5">
    <source>
        <dbReference type="Proteomes" id="UP001595685"/>
    </source>
</evidence>
<feature type="domain" description="Xylose isomerase-like TIM barrel" evidence="3">
    <location>
        <begin position="46"/>
        <end position="298"/>
    </location>
</feature>
<dbReference type="PANTHER" id="PTHR12110">
    <property type="entry name" value="HYDROXYPYRUVATE ISOMERASE"/>
    <property type="match status" value="1"/>
</dbReference>
<dbReference type="Gene3D" id="3.20.20.150">
    <property type="entry name" value="Divalent-metal-dependent TIM barrel enzymes"/>
    <property type="match status" value="1"/>
</dbReference>
<feature type="compositionally biased region" description="Low complexity" evidence="2">
    <location>
        <begin position="1"/>
        <end position="14"/>
    </location>
</feature>
<accession>A0ABV7WB07</accession>
<keyword evidence="4" id="KW-0413">Isomerase</keyword>
<proteinExistence type="predicted"/>
<keyword evidence="1" id="KW-0119">Carbohydrate metabolism</keyword>
<evidence type="ECO:0000256" key="1">
    <source>
        <dbReference type="ARBA" id="ARBA00023277"/>
    </source>
</evidence>
<dbReference type="EMBL" id="JBHRWW010000001">
    <property type="protein sequence ID" value="MFC3686990.1"/>
    <property type="molecule type" value="Genomic_DNA"/>
</dbReference>
<dbReference type="GO" id="GO:0016853">
    <property type="term" value="F:isomerase activity"/>
    <property type="evidence" value="ECO:0007669"/>
    <property type="project" value="UniProtKB-KW"/>
</dbReference>
<dbReference type="Pfam" id="PF01261">
    <property type="entry name" value="AP_endonuc_2"/>
    <property type="match status" value="1"/>
</dbReference>
<organism evidence="4 5">
    <name type="scientific">Aquipuribacter hungaricus</name>
    <dbReference type="NCBI Taxonomy" id="545624"/>
    <lineage>
        <taxon>Bacteria</taxon>
        <taxon>Bacillati</taxon>
        <taxon>Actinomycetota</taxon>
        <taxon>Actinomycetes</taxon>
        <taxon>Micrococcales</taxon>
        <taxon>Intrasporangiaceae</taxon>
        <taxon>Aquipuribacter</taxon>
    </lineage>
</organism>
<name>A0ABV7WB07_9MICO</name>
<comment type="caution">
    <text evidence="4">The sequence shown here is derived from an EMBL/GenBank/DDBJ whole genome shotgun (WGS) entry which is preliminary data.</text>
</comment>
<reference evidence="5" key="1">
    <citation type="journal article" date="2019" name="Int. J. Syst. Evol. Microbiol.">
        <title>The Global Catalogue of Microorganisms (GCM) 10K type strain sequencing project: providing services to taxonomists for standard genome sequencing and annotation.</title>
        <authorList>
            <consortium name="The Broad Institute Genomics Platform"/>
            <consortium name="The Broad Institute Genome Sequencing Center for Infectious Disease"/>
            <person name="Wu L."/>
            <person name="Ma J."/>
        </authorList>
    </citation>
    <scope>NUCLEOTIDE SEQUENCE [LARGE SCALE GENOMIC DNA]</scope>
    <source>
        <strain evidence="5">NCAIM B.02333</strain>
    </source>
</reference>
<feature type="region of interest" description="Disordered" evidence="2">
    <location>
        <begin position="1"/>
        <end position="27"/>
    </location>
</feature>
<dbReference type="RefSeq" id="WP_376983583.1">
    <property type="nucleotide sequence ID" value="NZ_JBHRWW010000001.1"/>
</dbReference>